<protein>
    <submittedName>
        <fullName evidence="1">HAD-hyrolase-like</fullName>
    </submittedName>
</protein>
<dbReference type="EMBL" id="BRPK01000004">
    <property type="protein sequence ID" value="GLB37510.1"/>
    <property type="molecule type" value="Genomic_DNA"/>
</dbReference>
<dbReference type="PANTHER" id="PTHR46191">
    <property type="match status" value="1"/>
</dbReference>
<dbReference type="SFLD" id="SFLDS00003">
    <property type="entry name" value="Haloacid_Dehalogenase"/>
    <property type="match status" value="1"/>
</dbReference>
<comment type="caution">
    <text evidence="1">The sequence shown here is derived from an EMBL/GenBank/DDBJ whole genome shotgun (WGS) entry which is preliminary data.</text>
</comment>
<organism evidence="1 2">
    <name type="scientific">Lyophyllum shimeji</name>
    <name type="common">Hon-shimeji</name>
    <name type="synonym">Tricholoma shimeji</name>
    <dbReference type="NCBI Taxonomy" id="47721"/>
    <lineage>
        <taxon>Eukaryota</taxon>
        <taxon>Fungi</taxon>
        <taxon>Dikarya</taxon>
        <taxon>Basidiomycota</taxon>
        <taxon>Agaricomycotina</taxon>
        <taxon>Agaricomycetes</taxon>
        <taxon>Agaricomycetidae</taxon>
        <taxon>Agaricales</taxon>
        <taxon>Tricholomatineae</taxon>
        <taxon>Lyophyllaceae</taxon>
        <taxon>Lyophyllum</taxon>
    </lineage>
</organism>
<dbReference type="InterPro" id="IPR023214">
    <property type="entry name" value="HAD_sf"/>
</dbReference>
<reference evidence="1" key="1">
    <citation type="submission" date="2022-07" db="EMBL/GenBank/DDBJ databases">
        <title>The genome of Lyophyllum shimeji provides insight into the initial evolution of ectomycorrhizal fungal genome.</title>
        <authorList>
            <person name="Kobayashi Y."/>
            <person name="Shibata T."/>
            <person name="Hirakawa H."/>
            <person name="Shigenobu S."/>
            <person name="Nishiyama T."/>
            <person name="Yamada A."/>
            <person name="Hasebe M."/>
            <person name="Kawaguchi M."/>
        </authorList>
    </citation>
    <scope>NUCLEOTIDE SEQUENCE</scope>
    <source>
        <strain evidence="1">AT787</strain>
    </source>
</reference>
<evidence type="ECO:0000313" key="1">
    <source>
        <dbReference type="EMBL" id="GLB37510.1"/>
    </source>
</evidence>
<dbReference type="SUPFAM" id="SSF56784">
    <property type="entry name" value="HAD-like"/>
    <property type="match status" value="1"/>
</dbReference>
<dbReference type="PANTHER" id="PTHR46191:SF2">
    <property type="entry name" value="HALOACID DEHALOGENASE-LIKE HYDROLASE DOMAIN-CONTAINING PROTEIN 3"/>
    <property type="match status" value="1"/>
</dbReference>
<keyword evidence="2" id="KW-1185">Reference proteome</keyword>
<dbReference type="Gene3D" id="3.40.50.1000">
    <property type="entry name" value="HAD superfamily/HAD-like"/>
    <property type="match status" value="1"/>
</dbReference>
<dbReference type="AlphaFoldDB" id="A0A9P3UN69"/>
<dbReference type="GO" id="GO:0005634">
    <property type="term" value="C:nucleus"/>
    <property type="evidence" value="ECO:0007669"/>
    <property type="project" value="TreeGrafter"/>
</dbReference>
<accession>A0A9P3UN69</accession>
<proteinExistence type="predicted"/>
<dbReference type="Pfam" id="PF00702">
    <property type="entry name" value="Hydrolase"/>
    <property type="match status" value="1"/>
</dbReference>
<dbReference type="InterPro" id="IPR006439">
    <property type="entry name" value="HAD-SF_hydro_IA"/>
</dbReference>
<dbReference type="SFLD" id="SFLDG01129">
    <property type="entry name" value="C1.5:_HAD__Beta-PGM__Phosphata"/>
    <property type="match status" value="1"/>
</dbReference>
<sequence>MASLPIRLVTFDLLYTLIVPRLPIHVQYSQAFEPYLGVLDPESLRQSFGVAFRSLEREQPVYSKGSRAWWSEVIRRTALGAGANETALAASLPEIVPGLLHRFSSKEGYRAYDDALPALHALRQGLNVHTAAVSNADSRIRLVLQDLGFRDEVDAVVLSEEVGFEKPSPEIFLQALSKVNSSRSQNPIAPEECLHVGDEIDSDYEGALAANMKALLLRRAGRDGEQAHKPPQELSSRVQVVGNLHAVALWVKNHNSTRLGGPPPSCA</sequence>
<dbReference type="NCBIfam" id="TIGR01549">
    <property type="entry name" value="HAD-SF-IA-v1"/>
    <property type="match status" value="1"/>
</dbReference>
<gene>
    <name evidence="1" type="ORF">LshimejAT787_0405610</name>
</gene>
<dbReference type="InterPro" id="IPR044924">
    <property type="entry name" value="HAD-SF_hydro_IA_REG-2-like_cap"/>
</dbReference>
<dbReference type="Proteomes" id="UP001063166">
    <property type="component" value="Unassembled WGS sequence"/>
</dbReference>
<evidence type="ECO:0000313" key="2">
    <source>
        <dbReference type="Proteomes" id="UP001063166"/>
    </source>
</evidence>
<dbReference type="GO" id="GO:0016791">
    <property type="term" value="F:phosphatase activity"/>
    <property type="evidence" value="ECO:0007669"/>
    <property type="project" value="UniProtKB-ARBA"/>
</dbReference>
<dbReference type="InterPro" id="IPR051828">
    <property type="entry name" value="HAD-like_hydrolase_domain"/>
</dbReference>
<name>A0A9P3UN69_LYOSH</name>
<dbReference type="OrthoDB" id="444127at2759"/>
<dbReference type="Gene3D" id="1.10.150.720">
    <property type="entry name" value="Haloacid dehalogenase-like hydrolase"/>
    <property type="match status" value="1"/>
</dbReference>
<dbReference type="InterPro" id="IPR036412">
    <property type="entry name" value="HAD-like_sf"/>
</dbReference>